<feature type="compositionally biased region" description="Polar residues" evidence="12">
    <location>
        <begin position="672"/>
        <end position="682"/>
    </location>
</feature>
<evidence type="ECO:0000256" key="9">
    <source>
        <dbReference type="ARBA" id="ARBA00023163"/>
    </source>
</evidence>
<evidence type="ECO:0000256" key="1">
    <source>
        <dbReference type="ARBA" id="ARBA00004123"/>
    </source>
</evidence>
<dbReference type="PROSITE" id="PS50157">
    <property type="entry name" value="ZINC_FINGER_C2H2_2"/>
    <property type="match status" value="4"/>
</dbReference>
<evidence type="ECO:0000313" key="14">
    <source>
        <dbReference type="EMBL" id="TRY72450.1"/>
    </source>
</evidence>
<dbReference type="GO" id="GO:0000978">
    <property type="term" value="F:RNA polymerase II cis-regulatory region sequence-specific DNA binding"/>
    <property type="evidence" value="ECO:0007669"/>
    <property type="project" value="TreeGrafter"/>
</dbReference>
<evidence type="ECO:0000259" key="13">
    <source>
        <dbReference type="PROSITE" id="PS50157"/>
    </source>
</evidence>
<evidence type="ECO:0000256" key="6">
    <source>
        <dbReference type="ARBA" id="ARBA00022833"/>
    </source>
</evidence>
<keyword evidence="2" id="KW-1017">Isopeptide bond</keyword>
<dbReference type="STRING" id="6832.A0A553P473"/>
<feature type="region of interest" description="Disordered" evidence="12">
    <location>
        <begin position="667"/>
        <end position="709"/>
    </location>
</feature>
<accession>A0A553P473</accession>
<feature type="compositionally biased region" description="Basic and acidic residues" evidence="12">
    <location>
        <begin position="251"/>
        <end position="268"/>
    </location>
</feature>
<feature type="compositionally biased region" description="Basic and acidic residues" evidence="12">
    <location>
        <begin position="387"/>
        <end position="405"/>
    </location>
</feature>
<evidence type="ECO:0000256" key="8">
    <source>
        <dbReference type="ARBA" id="ARBA00023015"/>
    </source>
</evidence>
<dbReference type="Gene3D" id="3.30.160.60">
    <property type="entry name" value="Classic Zinc Finger"/>
    <property type="match status" value="3"/>
</dbReference>
<feature type="compositionally biased region" description="Basic and acidic residues" evidence="12">
    <location>
        <begin position="468"/>
        <end position="479"/>
    </location>
</feature>
<feature type="region of interest" description="Disordered" evidence="12">
    <location>
        <begin position="467"/>
        <end position="500"/>
    </location>
</feature>
<dbReference type="InterPro" id="IPR036236">
    <property type="entry name" value="Znf_C2H2_sf"/>
</dbReference>
<feature type="domain" description="C2H2-type" evidence="13">
    <location>
        <begin position="569"/>
        <end position="591"/>
    </location>
</feature>
<dbReference type="Pfam" id="PF23611">
    <property type="entry name" value="zf-C2H2_16"/>
    <property type="match status" value="1"/>
</dbReference>
<keyword evidence="10" id="KW-0539">Nucleus</keyword>
<gene>
    <name evidence="14" type="ORF">TCAL_01028</name>
</gene>
<dbReference type="FunFam" id="3.30.160.60:FF:000046">
    <property type="entry name" value="Putative B-cell lymphoma/leukemia 11A"/>
    <property type="match status" value="1"/>
</dbReference>
<evidence type="ECO:0000256" key="5">
    <source>
        <dbReference type="ARBA" id="ARBA00022771"/>
    </source>
</evidence>
<evidence type="ECO:0000256" key="4">
    <source>
        <dbReference type="ARBA" id="ARBA00022737"/>
    </source>
</evidence>
<evidence type="ECO:0000256" key="12">
    <source>
        <dbReference type="SAM" id="MobiDB-lite"/>
    </source>
</evidence>
<dbReference type="GO" id="GO:0008270">
    <property type="term" value="F:zinc ion binding"/>
    <property type="evidence" value="ECO:0007669"/>
    <property type="project" value="UniProtKB-KW"/>
</dbReference>
<dbReference type="InterPro" id="IPR051497">
    <property type="entry name" value="Dev/Hematopoietic_TF"/>
</dbReference>
<dbReference type="OMA" id="HVEPAFS"/>
<feature type="region of interest" description="Disordered" evidence="12">
    <location>
        <begin position="199"/>
        <end position="344"/>
    </location>
</feature>
<keyword evidence="5 11" id="KW-0863">Zinc-finger</keyword>
<feature type="domain" description="C2H2-type" evidence="13">
    <location>
        <begin position="541"/>
        <end position="568"/>
    </location>
</feature>
<dbReference type="PROSITE" id="PS00028">
    <property type="entry name" value="ZINC_FINGER_C2H2_1"/>
    <property type="match status" value="3"/>
</dbReference>
<evidence type="ECO:0000256" key="11">
    <source>
        <dbReference type="PROSITE-ProRule" id="PRU00042"/>
    </source>
</evidence>
<evidence type="ECO:0000256" key="2">
    <source>
        <dbReference type="ARBA" id="ARBA00022499"/>
    </source>
</evidence>
<evidence type="ECO:0000256" key="3">
    <source>
        <dbReference type="ARBA" id="ARBA00022723"/>
    </source>
</evidence>
<evidence type="ECO:0000256" key="10">
    <source>
        <dbReference type="ARBA" id="ARBA00023242"/>
    </source>
</evidence>
<dbReference type="Proteomes" id="UP000318571">
    <property type="component" value="Chromosome 7"/>
</dbReference>
<name>A0A553P473_TIGCA</name>
<reference evidence="14 15" key="1">
    <citation type="journal article" date="2018" name="Nat. Ecol. Evol.">
        <title>Genomic signatures of mitonuclear coevolution across populations of Tigriopus californicus.</title>
        <authorList>
            <person name="Barreto F.S."/>
            <person name="Watson E.T."/>
            <person name="Lima T.G."/>
            <person name="Willett C.S."/>
            <person name="Edmands S."/>
            <person name="Li W."/>
            <person name="Burton R.S."/>
        </authorList>
    </citation>
    <scope>NUCLEOTIDE SEQUENCE [LARGE SCALE GENOMIC DNA]</scope>
    <source>
        <strain evidence="14 15">San Diego</strain>
    </source>
</reference>
<evidence type="ECO:0000313" key="15">
    <source>
        <dbReference type="Proteomes" id="UP000318571"/>
    </source>
</evidence>
<keyword evidence="9" id="KW-0804">Transcription</keyword>
<dbReference type="FunFam" id="3.30.160.60:FF:001175">
    <property type="entry name" value="Zinc finger, C2H2 type"/>
    <property type="match status" value="1"/>
</dbReference>
<sequence>MNFTCSTCRKKFDSAWQLVQHAQASHGLLICGDRTAAAVTAAAAAAVVNGSGFLPNHSMSGLNGRRMGATPPVGAALPPTSPFAPLPGLDPHFGLLRMPLGERGPFPSPPSSLGAGFPRPPVSSHHDFRMEQLMSMNSHLGLPNPFERPPMFGAHHSSAGTVTSNASSVMGLAGLAAGSPPAGLDAQSLDFYSQRLKQLAGGSTSPDPLRHTTTPSFSSPTSISDKEKRHTPNSNSSTPRPNPPQTPTDSIKSDCLKPSPSDDKENKRSSPVLSECAPDSSDRANGTASENDKHSSGSVDEELMDDAMEEEEAEDLTTKSVSTPASTPTSTPVPSSSSERLASNGSMLGDLMSKFGFSDIQEYQEAYRKALQESGASKLNDRSNNNIDDHRSKTPQENGEKSLRLRDDITKNVPVVNSLDLASPYLGFGYDAAKRLKLERESQSSLFAGLWMPTATQNLYRSFGRAHQGHDLSNDSKHEKLVRRGGKRSSINDIDLPPLPPGVTLPPMEPSALKAIAQKGRLHALFDPTARRDITGRNRNDTCEYCGKVFKNCSNLTVHRRSHTGEKPYKCELCNYACAQSSKLTRHMKTHGRLGKDIYKCRFCDMPFSVPSTLEKHMRKCVVNANKHKHHRNPNENNTSFMSSLLSGAAANAAAVAAAAANLRGAADSPSGILSGSENSVDSTKDLPSPALPHDLSLATSAAGLKESS</sequence>
<dbReference type="GO" id="GO:0006357">
    <property type="term" value="P:regulation of transcription by RNA polymerase II"/>
    <property type="evidence" value="ECO:0007669"/>
    <property type="project" value="TreeGrafter"/>
</dbReference>
<keyword evidence="7" id="KW-0832">Ubl conjugation</keyword>
<dbReference type="InterPro" id="IPR013087">
    <property type="entry name" value="Znf_C2H2_type"/>
</dbReference>
<comment type="subcellular location">
    <subcellularLocation>
        <location evidence="1">Nucleus</location>
    </subcellularLocation>
</comment>
<dbReference type="EMBL" id="VCGU01000008">
    <property type="protein sequence ID" value="TRY72450.1"/>
    <property type="molecule type" value="Genomic_DNA"/>
</dbReference>
<evidence type="ECO:0000256" key="7">
    <source>
        <dbReference type="ARBA" id="ARBA00022843"/>
    </source>
</evidence>
<organism evidence="14 15">
    <name type="scientific">Tigriopus californicus</name>
    <name type="common">Marine copepod</name>
    <dbReference type="NCBI Taxonomy" id="6832"/>
    <lineage>
        <taxon>Eukaryota</taxon>
        <taxon>Metazoa</taxon>
        <taxon>Ecdysozoa</taxon>
        <taxon>Arthropoda</taxon>
        <taxon>Crustacea</taxon>
        <taxon>Multicrustacea</taxon>
        <taxon>Hexanauplia</taxon>
        <taxon>Copepoda</taxon>
        <taxon>Harpacticoida</taxon>
        <taxon>Harpacticidae</taxon>
        <taxon>Tigriopus</taxon>
    </lineage>
</organism>
<keyword evidence="8" id="KW-0805">Transcription regulation</keyword>
<comment type="caution">
    <text evidence="14">The sequence shown here is derived from an EMBL/GenBank/DDBJ whole genome shotgun (WGS) entry which is preliminary data.</text>
</comment>
<protein>
    <recommendedName>
        <fullName evidence="13">C2H2-type domain-containing protein</fullName>
    </recommendedName>
</protein>
<dbReference type="PANTHER" id="PTHR45993:SF6">
    <property type="entry name" value="C2H2-TYPE DOMAIN-CONTAINING PROTEIN"/>
    <property type="match status" value="1"/>
</dbReference>
<feature type="compositionally biased region" description="Polar residues" evidence="12">
    <location>
        <begin position="374"/>
        <end position="386"/>
    </location>
</feature>
<dbReference type="GO" id="GO:0003700">
    <property type="term" value="F:DNA-binding transcription factor activity"/>
    <property type="evidence" value="ECO:0007669"/>
    <property type="project" value="TreeGrafter"/>
</dbReference>
<feature type="compositionally biased region" description="Acidic residues" evidence="12">
    <location>
        <begin position="299"/>
        <end position="315"/>
    </location>
</feature>
<keyword evidence="15" id="KW-1185">Reference proteome</keyword>
<dbReference type="GO" id="GO:0005634">
    <property type="term" value="C:nucleus"/>
    <property type="evidence" value="ECO:0007669"/>
    <property type="project" value="UniProtKB-SubCell"/>
</dbReference>
<keyword evidence="3" id="KW-0479">Metal-binding</keyword>
<feature type="domain" description="C2H2-type" evidence="13">
    <location>
        <begin position="599"/>
        <end position="633"/>
    </location>
</feature>
<feature type="compositionally biased region" description="Low complexity" evidence="12">
    <location>
        <begin position="212"/>
        <end position="222"/>
    </location>
</feature>
<dbReference type="AlphaFoldDB" id="A0A553P473"/>
<dbReference type="SMART" id="SM00355">
    <property type="entry name" value="ZnF_C2H2"/>
    <property type="match status" value="4"/>
</dbReference>
<dbReference type="InterPro" id="IPR056438">
    <property type="entry name" value="Znf-C2H2_CTCF"/>
</dbReference>
<feature type="domain" description="C2H2-type" evidence="13">
    <location>
        <begin position="3"/>
        <end position="26"/>
    </location>
</feature>
<proteinExistence type="predicted"/>
<feature type="region of interest" description="Disordered" evidence="12">
    <location>
        <begin position="374"/>
        <end position="405"/>
    </location>
</feature>
<dbReference type="Pfam" id="PF00096">
    <property type="entry name" value="zf-C2H2"/>
    <property type="match status" value="2"/>
</dbReference>
<dbReference type="SUPFAM" id="SSF57667">
    <property type="entry name" value="beta-beta-alpha zinc fingers"/>
    <property type="match status" value="2"/>
</dbReference>
<dbReference type="PANTHER" id="PTHR45993">
    <property type="entry name" value="B-CELL LYMPHOMA/LEUKEMIA 11"/>
    <property type="match status" value="1"/>
</dbReference>
<keyword evidence="6" id="KW-0862">Zinc</keyword>
<keyword evidence="4" id="KW-0677">Repeat</keyword>
<feature type="compositionally biased region" description="Low complexity" evidence="12">
    <location>
        <begin position="318"/>
        <end position="338"/>
    </location>
</feature>